<evidence type="ECO:0000259" key="3">
    <source>
        <dbReference type="SMART" id="SM00244"/>
    </source>
</evidence>
<dbReference type="RefSeq" id="WP_344925970.1">
    <property type="nucleotide sequence ID" value="NZ_BAABCW010000004.1"/>
</dbReference>
<feature type="transmembrane region" description="Helical" evidence="2">
    <location>
        <begin position="7"/>
        <end position="23"/>
    </location>
</feature>
<reference evidence="5" key="1">
    <citation type="journal article" date="2019" name="Int. J. Syst. Evol. Microbiol.">
        <title>The Global Catalogue of Microorganisms (GCM) 10K type strain sequencing project: providing services to taxonomists for standard genome sequencing and annotation.</title>
        <authorList>
            <consortium name="The Broad Institute Genomics Platform"/>
            <consortium name="The Broad Institute Genome Sequencing Center for Infectious Disease"/>
            <person name="Wu L."/>
            <person name="Ma J."/>
        </authorList>
    </citation>
    <scope>NUCLEOTIDE SEQUENCE [LARGE SCALE GENOMIC DNA]</scope>
    <source>
        <strain evidence="5">JCM 17106</strain>
    </source>
</reference>
<dbReference type="SMART" id="SM00244">
    <property type="entry name" value="PHB"/>
    <property type="match status" value="1"/>
</dbReference>
<dbReference type="EMBL" id="BAABCW010000004">
    <property type="protein sequence ID" value="GAA4114598.1"/>
    <property type="molecule type" value="Genomic_DNA"/>
</dbReference>
<evidence type="ECO:0000256" key="2">
    <source>
        <dbReference type="SAM" id="Phobius"/>
    </source>
</evidence>
<accession>A0ABP7XFA6</accession>
<name>A0ABP7XFA6_9FLAO</name>
<evidence type="ECO:0000313" key="4">
    <source>
        <dbReference type="EMBL" id="GAA4114598.1"/>
    </source>
</evidence>
<dbReference type="PANTHER" id="PTHR23222:SF0">
    <property type="entry name" value="PROHIBITIN 1"/>
    <property type="match status" value="1"/>
</dbReference>
<sequence length="272" mass="30234">MERLPKIGLPILIAVVLLIVFVTKSSVNIGYGEAGVLFKTFGGGVVVDEPALGEGFHIIAPWNKVYIYNTKQQEVFEKKMQVLSSNGLEINLDVSVLYQPQIDKLGLLHQTKGEDYLEIVIVPEIRAVARSVVGRYTPEQLYSTKRDAIQNEIYEETKKKVEGQYVQLNGVLVRDVTLPVAIKEAIERKLNQEQESLEYEFRLEKARKEAERQRIDAEGKAAANTILSASLTDKILKEKGIEATLQLAKSPNAKVVVVGSSKDGMPLILGDQ</sequence>
<protein>
    <submittedName>
        <fullName evidence="4">Prohibitin family protein</fullName>
    </submittedName>
</protein>
<dbReference type="PANTHER" id="PTHR23222">
    <property type="entry name" value="PROHIBITIN"/>
    <property type="match status" value="1"/>
</dbReference>
<gene>
    <name evidence="4" type="ORF">GCM10022393_14170</name>
</gene>
<dbReference type="Pfam" id="PF01145">
    <property type="entry name" value="Band_7"/>
    <property type="match status" value="1"/>
</dbReference>
<dbReference type="Proteomes" id="UP001500459">
    <property type="component" value="Unassembled WGS sequence"/>
</dbReference>
<dbReference type="InterPro" id="IPR036013">
    <property type="entry name" value="Band_7/SPFH_dom_sf"/>
</dbReference>
<evidence type="ECO:0000256" key="1">
    <source>
        <dbReference type="ARBA" id="ARBA00004167"/>
    </source>
</evidence>
<feature type="domain" description="Band 7" evidence="3">
    <location>
        <begin position="24"/>
        <end position="190"/>
    </location>
</feature>
<proteinExistence type="predicted"/>
<comment type="caution">
    <text evidence="4">The sequence shown here is derived from an EMBL/GenBank/DDBJ whole genome shotgun (WGS) entry which is preliminary data.</text>
</comment>
<comment type="subcellular location">
    <subcellularLocation>
        <location evidence="1">Membrane</location>
        <topology evidence="1">Single-pass membrane protein</topology>
    </subcellularLocation>
</comment>
<keyword evidence="2" id="KW-0812">Transmembrane</keyword>
<keyword evidence="2" id="KW-1133">Transmembrane helix</keyword>
<evidence type="ECO:0000313" key="5">
    <source>
        <dbReference type="Proteomes" id="UP001500459"/>
    </source>
</evidence>
<dbReference type="CDD" id="cd03401">
    <property type="entry name" value="SPFH_prohibitin"/>
    <property type="match status" value="1"/>
</dbReference>
<dbReference type="PRINTS" id="PR00679">
    <property type="entry name" value="PROHIBITIN"/>
</dbReference>
<keyword evidence="2" id="KW-0472">Membrane</keyword>
<dbReference type="InterPro" id="IPR000163">
    <property type="entry name" value="Prohibitin"/>
</dbReference>
<keyword evidence="5" id="KW-1185">Reference proteome</keyword>
<dbReference type="Gene3D" id="3.30.479.30">
    <property type="entry name" value="Band 7 domain"/>
    <property type="match status" value="1"/>
</dbReference>
<dbReference type="SUPFAM" id="SSF117892">
    <property type="entry name" value="Band 7/SPFH domain"/>
    <property type="match status" value="1"/>
</dbReference>
<dbReference type="InterPro" id="IPR001107">
    <property type="entry name" value="Band_7"/>
</dbReference>
<organism evidence="4 5">
    <name type="scientific">Aquimarina addita</name>
    <dbReference type="NCBI Taxonomy" id="870485"/>
    <lineage>
        <taxon>Bacteria</taxon>
        <taxon>Pseudomonadati</taxon>
        <taxon>Bacteroidota</taxon>
        <taxon>Flavobacteriia</taxon>
        <taxon>Flavobacteriales</taxon>
        <taxon>Flavobacteriaceae</taxon>
        <taxon>Aquimarina</taxon>
    </lineage>
</organism>